<dbReference type="NCBIfam" id="TIGR02937">
    <property type="entry name" value="sigma70-ECF"/>
    <property type="match status" value="1"/>
</dbReference>
<dbReference type="Proteomes" id="UP000228533">
    <property type="component" value="Unassembled WGS sequence"/>
</dbReference>
<evidence type="ECO:0000259" key="5">
    <source>
        <dbReference type="Pfam" id="PF04542"/>
    </source>
</evidence>
<comment type="similarity">
    <text evidence="1">Belongs to the sigma-70 factor family. ECF subfamily.</text>
</comment>
<name>A0A2M6WU23_9BACT</name>
<keyword evidence="2" id="KW-0805">Transcription regulation</keyword>
<protein>
    <recommendedName>
        <fullName evidence="9">RNA polymerase subunit sigma-24</fullName>
    </recommendedName>
</protein>
<evidence type="ECO:0000256" key="4">
    <source>
        <dbReference type="ARBA" id="ARBA00023163"/>
    </source>
</evidence>
<dbReference type="InterPro" id="IPR039425">
    <property type="entry name" value="RNA_pol_sigma-70-like"/>
</dbReference>
<accession>A0A2M6WU23</accession>
<evidence type="ECO:0000313" key="7">
    <source>
        <dbReference type="EMBL" id="PIT96290.1"/>
    </source>
</evidence>
<dbReference type="InterPro" id="IPR007627">
    <property type="entry name" value="RNA_pol_sigma70_r2"/>
</dbReference>
<dbReference type="GO" id="GO:0006352">
    <property type="term" value="P:DNA-templated transcription initiation"/>
    <property type="evidence" value="ECO:0007669"/>
    <property type="project" value="InterPro"/>
</dbReference>
<dbReference type="SUPFAM" id="SSF88946">
    <property type="entry name" value="Sigma2 domain of RNA polymerase sigma factors"/>
    <property type="match status" value="1"/>
</dbReference>
<dbReference type="InterPro" id="IPR013325">
    <property type="entry name" value="RNA_pol_sigma_r2"/>
</dbReference>
<sequence length="195" mass="22839">MPEHEHNSFFSSDQNLLLRLKKYKDKEAFLVAYDNYANDIYRFLYFKVGNVEEAQDLTSSTFVKAWSVVRDGQLKDDDSYKTLKAFLYKIARNQAIDYYRQKKTVNFSDLSEEQVDFGDEGDAVGRVINNIDNQLLIEHLNKLKLEYRNVLVMYYVNELNVAEISKVLDKSRGNVRVLLFRATKALKDLMDHKSL</sequence>
<reference evidence="8" key="1">
    <citation type="submission" date="2017-09" db="EMBL/GenBank/DDBJ databases">
        <title>Depth-based differentiation of microbial function through sediment-hosted aquifers and enrichment of novel symbionts in the deep terrestrial subsurface.</title>
        <authorList>
            <person name="Probst A.J."/>
            <person name="Ladd B."/>
            <person name="Jarett J.K."/>
            <person name="Geller-Mcgrath D.E."/>
            <person name="Sieber C.M.K."/>
            <person name="Emerson J.B."/>
            <person name="Anantharaman K."/>
            <person name="Thomas B.C."/>
            <person name="Malmstrom R."/>
            <person name="Stieglmeier M."/>
            <person name="Klingl A."/>
            <person name="Woyke T."/>
            <person name="Ryan C.M."/>
            <person name="Banfield J.F."/>
        </authorList>
    </citation>
    <scope>NUCLEOTIDE SEQUENCE [LARGE SCALE GENOMIC DNA]</scope>
</reference>
<dbReference type="CDD" id="cd06171">
    <property type="entry name" value="Sigma70_r4"/>
    <property type="match status" value="1"/>
</dbReference>
<dbReference type="InterPro" id="IPR014284">
    <property type="entry name" value="RNA_pol_sigma-70_dom"/>
</dbReference>
<evidence type="ECO:0000259" key="6">
    <source>
        <dbReference type="Pfam" id="PF08281"/>
    </source>
</evidence>
<feature type="domain" description="RNA polymerase sigma-70 region 2" evidence="5">
    <location>
        <begin position="33"/>
        <end position="103"/>
    </location>
</feature>
<dbReference type="Gene3D" id="1.10.10.10">
    <property type="entry name" value="Winged helix-like DNA-binding domain superfamily/Winged helix DNA-binding domain"/>
    <property type="match status" value="1"/>
</dbReference>
<dbReference type="AlphaFoldDB" id="A0A2M6WU23"/>
<dbReference type="InterPro" id="IPR013249">
    <property type="entry name" value="RNA_pol_sigma70_r4_t2"/>
</dbReference>
<dbReference type="PANTHER" id="PTHR43133:SF57">
    <property type="entry name" value="RNA POLYMERASE SIGMA-70 FACTOR"/>
    <property type="match status" value="1"/>
</dbReference>
<dbReference type="Pfam" id="PF04542">
    <property type="entry name" value="Sigma70_r2"/>
    <property type="match status" value="1"/>
</dbReference>
<organism evidence="7 8">
    <name type="scientific">Candidatus Falkowbacteria bacterium CG10_big_fil_rev_8_21_14_0_10_37_14</name>
    <dbReference type="NCBI Taxonomy" id="1974561"/>
    <lineage>
        <taxon>Bacteria</taxon>
        <taxon>Candidatus Falkowiibacteriota</taxon>
    </lineage>
</organism>
<dbReference type="GO" id="GO:0016987">
    <property type="term" value="F:sigma factor activity"/>
    <property type="evidence" value="ECO:0007669"/>
    <property type="project" value="UniProtKB-KW"/>
</dbReference>
<proteinExistence type="inferred from homology"/>
<dbReference type="SUPFAM" id="SSF88659">
    <property type="entry name" value="Sigma3 and sigma4 domains of RNA polymerase sigma factors"/>
    <property type="match status" value="1"/>
</dbReference>
<dbReference type="PANTHER" id="PTHR43133">
    <property type="entry name" value="RNA POLYMERASE ECF-TYPE SIGMA FACTO"/>
    <property type="match status" value="1"/>
</dbReference>
<dbReference type="InterPro" id="IPR013324">
    <property type="entry name" value="RNA_pol_sigma_r3/r4-like"/>
</dbReference>
<gene>
    <name evidence="7" type="ORF">COT94_01195</name>
</gene>
<dbReference type="EMBL" id="PFAM01000008">
    <property type="protein sequence ID" value="PIT96290.1"/>
    <property type="molecule type" value="Genomic_DNA"/>
</dbReference>
<comment type="caution">
    <text evidence="7">The sequence shown here is derived from an EMBL/GenBank/DDBJ whole genome shotgun (WGS) entry which is preliminary data.</text>
</comment>
<keyword evidence="3" id="KW-0731">Sigma factor</keyword>
<dbReference type="Gene3D" id="1.10.1740.10">
    <property type="match status" value="1"/>
</dbReference>
<dbReference type="GO" id="GO:0003677">
    <property type="term" value="F:DNA binding"/>
    <property type="evidence" value="ECO:0007669"/>
    <property type="project" value="InterPro"/>
</dbReference>
<evidence type="ECO:0000256" key="3">
    <source>
        <dbReference type="ARBA" id="ARBA00023082"/>
    </source>
</evidence>
<dbReference type="Pfam" id="PF08281">
    <property type="entry name" value="Sigma70_r4_2"/>
    <property type="match status" value="1"/>
</dbReference>
<feature type="domain" description="RNA polymerase sigma factor 70 region 4 type 2" evidence="6">
    <location>
        <begin position="136"/>
        <end position="186"/>
    </location>
</feature>
<evidence type="ECO:0000256" key="1">
    <source>
        <dbReference type="ARBA" id="ARBA00010641"/>
    </source>
</evidence>
<dbReference type="InterPro" id="IPR036388">
    <property type="entry name" value="WH-like_DNA-bd_sf"/>
</dbReference>
<evidence type="ECO:0000256" key="2">
    <source>
        <dbReference type="ARBA" id="ARBA00023015"/>
    </source>
</evidence>
<evidence type="ECO:0000313" key="8">
    <source>
        <dbReference type="Proteomes" id="UP000228533"/>
    </source>
</evidence>
<evidence type="ECO:0008006" key="9">
    <source>
        <dbReference type="Google" id="ProtNLM"/>
    </source>
</evidence>
<keyword evidence="4" id="KW-0804">Transcription</keyword>